<evidence type="ECO:0000313" key="2">
    <source>
        <dbReference type="EMBL" id="MDR7095193.1"/>
    </source>
</evidence>
<protein>
    <submittedName>
        <fullName evidence="2">Uncharacterized protein</fullName>
    </submittedName>
</protein>
<dbReference type="RefSeq" id="WP_204735706.1">
    <property type="nucleotide sequence ID" value="NZ_JAVDWE010000008.1"/>
</dbReference>
<proteinExistence type="predicted"/>
<dbReference type="Proteomes" id="UP001265550">
    <property type="component" value="Unassembled WGS sequence"/>
</dbReference>
<name>A0ABU1VCI8_9BURK</name>
<evidence type="ECO:0000256" key="1">
    <source>
        <dbReference type="SAM" id="MobiDB-lite"/>
    </source>
</evidence>
<reference evidence="2 3" key="1">
    <citation type="submission" date="2023-07" db="EMBL/GenBank/DDBJ databases">
        <title>Sorghum-associated microbial communities from plants grown in Nebraska, USA.</title>
        <authorList>
            <person name="Schachtman D."/>
        </authorList>
    </citation>
    <scope>NUCLEOTIDE SEQUENCE [LARGE SCALE GENOMIC DNA]</scope>
    <source>
        <strain evidence="2 3">BE240</strain>
    </source>
</reference>
<gene>
    <name evidence="2" type="ORF">J2X09_002941</name>
</gene>
<sequence>MTTAERPTDAADEEYTMPCVEALFAGTLALMTGYAQSARDCAHRPFMARKLVSNLEFLAAHPQLSPAMRTMLANLRTRWALEMEHEAEAASAASRPTPLWHPVPARVQ</sequence>
<dbReference type="EMBL" id="JAVDWE010000008">
    <property type="protein sequence ID" value="MDR7095193.1"/>
    <property type="molecule type" value="Genomic_DNA"/>
</dbReference>
<keyword evidence="3" id="KW-1185">Reference proteome</keyword>
<organism evidence="2 3">
    <name type="scientific">Hydrogenophaga laconesensis</name>
    <dbReference type="NCBI Taxonomy" id="1805971"/>
    <lineage>
        <taxon>Bacteria</taxon>
        <taxon>Pseudomonadati</taxon>
        <taxon>Pseudomonadota</taxon>
        <taxon>Betaproteobacteria</taxon>
        <taxon>Burkholderiales</taxon>
        <taxon>Comamonadaceae</taxon>
        <taxon>Hydrogenophaga</taxon>
    </lineage>
</organism>
<evidence type="ECO:0000313" key="3">
    <source>
        <dbReference type="Proteomes" id="UP001265550"/>
    </source>
</evidence>
<comment type="caution">
    <text evidence="2">The sequence shown here is derived from an EMBL/GenBank/DDBJ whole genome shotgun (WGS) entry which is preliminary data.</text>
</comment>
<feature type="region of interest" description="Disordered" evidence="1">
    <location>
        <begin position="86"/>
        <end position="108"/>
    </location>
</feature>
<accession>A0ABU1VCI8</accession>